<evidence type="ECO:0000313" key="1">
    <source>
        <dbReference type="EMBL" id="MDI3404185.1"/>
    </source>
</evidence>
<accession>A0ABT6S7Y3</accession>
<evidence type="ECO:0000313" key="2">
    <source>
        <dbReference type="Proteomes" id="UP001223978"/>
    </source>
</evidence>
<name>A0ABT6S7Y3_9ACTN</name>
<gene>
    <name evidence="1" type="ORF">QIS96_10175</name>
</gene>
<proteinExistence type="predicted"/>
<dbReference type="EMBL" id="JASCIQ010000008">
    <property type="protein sequence ID" value="MDI3404185.1"/>
    <property type="molecule type" value="Genomic_DNA"/>
</dbReference>
<protein>
    <submittedName>
        <fullName evidence="1">Uncharacterized protein</fullName>
    </submittedName>
</protein>
<keyword evidence="2" id="KW-1185">Reference proteome</keyword>
<dbReference type="Proteomes" id="UP001223978">
    <property type="component" value="Unassembled WGS sequence"/>
</dbReference>
<comment type="caution">
    <text evidence="1">The sequence shown here is derived from an EMBL/GenBank/DDBJ whole genome shotgun (WGS) entry which is preliminary data.</text>
</comment>
<dbReference type="RefSeq" id="WP_282542136.1">
    <property type="nucleotide sequence ID" value="NZ_JASCIQ010000008.1"/>
</dbReference>
<reference evidence="1 2" key="1">
    <citation type="submission" date="2023-05" db="EMBL/GenBank/DDBJ databases">
        <title>Draft genome sequence of Streptomyces sp. B-S-A6 isolated from a cave soil in Thailand.</title>
        <authorList>
            <person name="Chamroensaksri N."/>
            <person name="Muangham S."/>
        </authorList>
    </citation>
    <scope>NUCLEOTIDE SEQUENCE [LARGE SCALE GENOMIC DNA]</scope>
    <source>
        <strain evidence="1 2">B-S-A6</strain>
    </source>
</reference>
<sequence length="116" mass="13134">MSPPESAAASRKKTKCYTQDLADISAGCYTTKENRTFAWFEPDGDSIGILDHYRNGHSTKVLLKVDGYKKRTYSSKGKSYRTIDENFKENREVKIKVCTSFSKKAKCSAWSESDLT</sequence>
<organism evidence="1 2">
    <name type="scientific">Streptomyces cavernicola</name>
    <dbReference type="NCBI Taxonomy" id="3043613"/>
    <lineage>
        <taxon>Bacteria</taxon>
        <taxon>Bacillati</taxon>
        <taxon>Actinomycetota</taxon>
        <taxon>Actinomycetes</taxon>
        <taxon>Kitasatosporales</taxon>
        <taxon>Streptomycetaceae</taxon>
        <taxon>Streptomyces</taxon>
    </lineage>
</organism>